<evidence type="ECO:0000313" key="5">
    <source>
        <dbReference type="EMBL" id="GGC28552.1"/>
    </source>
</evidence>
<dbReference type="SUPFAM" id="SSF53098">
    <property type="entry name" value="Ribonuclease H-like"/>
    <property type="match status" value="1"/>
</dbReference>
<dbReference type="Proteomes" id="UP000635885">
    <property type="component" value="Unassembled WGS sequence"/>
</dbReference>
<dbReference type="InterPro" id="IPR013520">
    <property type="entry name" value="Ribonucl_H"/>
</dbReference>
<dbReference type="Pfam" id="PF00929">
    <property type="entry name" value="RNase_T"/>
    <property type="match status" value="1"/>
</dbReference>
<dbReference type="PANTHER" id="PTHR30231">
    <property type="entry name" value="DNA POLYMERASE III SUBUNIT EPSILON"/>
    <property type="match status" value="1"/>
</dbReference>
<proteinExistence type="predicted"/>
<dbReference type="CDD" id="cd06127">
    <property type="entry name" value="DEDDh"/>
    <property type="match status" value="1"/>
</dbReference>
<dbReference type="SMART" id="SM00479">
    <property type="entry name" value="EXOIII"/>
    <property type="match status" value="1"/>
</dbReference>
<dbReference type="InterPro" id="IPR012337">
    <property type="entry name" value="RNaseH-like_sf"/>
</dbReference>
<dbReference type="InterPro" id="IPR036397">
    <property type="entry name" value="RNaseH_sf"/>
</dbReference>
<keyword evidence="2" id="KW-0378">Hydrolase</keyword>
<feature type="domain" description="Exonuclease" evidence="4">
    <location>
        <begin position="39"/>
        <end position="213"/>
    </location>
</feature>
<dbReference type="RefSeq" id="WP_188439179.1">
    <property type="nucleotide sequence ID" value="NZ_BMFD01000001.1"/>
</dbReference>
<evidence type="ECO:0000256" key="2">
    <source>
        <dbReference type="ARBA" id="ARBA00022801"/>
    </source>
</evidence>
<dbReference type="PANTHER" id="PTHR30231:SF4">
    <property type="entry name" value="PROTEIN NEN2"/>
    <property type="match status" value="1"/>
</dbReference>
<gene>
    <name evidence="5" type="primary">dnaQ</name>
    <name evidence="5" type="ORF">GCM10010993_04420</name>
</gene>
<organism evidence="5 6">
    <name type="scientific">Belliella aquatica</name>
    <dbReference type="NCBI Taxonomy" id="1323734"/>
    <lineage>
        <taxon>Bacteria</taxon>
        <taxon>Pseudomonadati</taxon>
        <taxon>Bacteroidota</taxon>
        <taxon>Cytophagia</taxon>
        <taxon>Cytophagales</taxon>
        <taxon>Cyclobacteriaceae</taxon>
        <taxon>Belliella</taxon>
    </lineage>
</organism>
<name>A0ABQ1LVX1_9BACT</name>
<evidence type="ECO:0000256" key="1">
    <source>
        <dbReference type="ARBA" id="ARBA00022722"/>
    </source>
</evidence>
<accession>A0ABQ1LVX1</accession>
<keyword evidence="6" id="KW-1185">Reference proteome</keyword>
<evidence type="ECO:0000256" key="3">
    <source>
        <dbReference type="ARBA" id="ARBA00022839"/>
    </source>
</evidence>
<dbReference type="EMBL" id="BMFD01000001">
    <property type="protein sequence ID" value="GGC28552.1"/>
    <property type="molecule type" value="Genomic_DNA"/>
</dbReference>
<evidence type="ECO:0000313" key="6">
    <source>
        <dbReference type="Proteomes" id="UP000635885"/>
    </source>
</evidence>
<sequence length="224" mass="25505">MGWFDFLSKKKVSKYDFVLEYEALFEKRIPKLRPVSQLRFAVLDTETTGLDTKKDYVVSFGAIAVKDYRMLVNQSIETYLDAPMQKEASLKVHEILYPVGVTPLKDFAEDLLKFVGNDIIVGHHIGFDLGMLEKIMVNFGLENFLNPVIDTHALAIRLEKGPHYDPRMGKPREYSLDALCERYGIALDDRHTAAGDAFLTAQLLMKLLKLAEKKGIKDFGELMK</sequence>
<keyword evidence="3" id="KW-0269">Exonuclease</keyword>
<keyword evidence="1" id="KW-0540">Nuclease</keyword>
<reference evidence="6" key="1">
    <citation type="journal article" date="2019" name="Int. J. Syst. Evol. Microbiol.">
        <title>The Global Catalogue of Microorganisms (GCM) 10K type strain sequencing project: providing services to taxonomists for standard genome sequencing and annotation.</title>
        <authorList>
            <consortium name="The Broad Institute Genomics Platform"/>
            <consortium name="The Broad Institute Genome Sequencing Center for Infectious Disease"/>
            <person name="Wu L."/>
            <person name="Ma J."/>
        </authorList>
    </citation>
    <scope>NUCLEOTIDE SEQUENCE [LARGE SCALE GENOMIC DNA]</scope>
    <source>
        <strain evidence="6">CGMCC 1.12479</strain>
    </source>
</reference>
<comment type="caution">
    <text evidence="5">The sequence shown here is derived from an EMBL/GenBank/DDBJ whole genome shotgun (WGS) entry which is preliminary data.</text>
</comment>
<dbReference type="Gene3D" id="3.30.420.10">
    <property type="entry name" value="Ribonuclease H-like superfamily/Ribonuclease H"/>
    <property type="match status" value="1"/>
</dbReference>
<evidence type="ECO:0000259" key="4">
    <source>
        <dbReference type="SMART" id="SM00479"/>
    </source>
</evidence>
<protein>
    <submittedName>
        <fullName evidence="5">DNA polymerase III subunit epsilon</fullName>
    </submittedName>
</protein>